<organism evidence="2 3">
    <name type="scientific">Vitis vinifera</name>
    <name type="common">Grape</name>
    <dbReference type="NCBI Taxonomy" id="29760"/>
    <lineage>
        <taxon>Eukaryota</taxon>
        <taxon>Viridiplantae</taxon>
        <taxon>Streptophyta</taxon>
        <taxon>Embryophyta</taxon>
        <taxon>Tracheophyta</taxon>
        <taxon>Spermatophyta</taxon>
        <taxon>Magnoliopsida</taxon>
        <taxon>eudicotyledons</taxon>
        <taxon>Gunneridae</taxon>
        <taxon>Pentapetalae</taxon>
        <taxon>rosids</taxon>
        <taxon>Vitales</taxon>
        <taxon>Vitaceae</taxon>
        <taxon>Viteae</taxon>
        <taxon>Vitis</taxon>
    </lineage>
</organism>
<evidence type="ECO:0000313" key="2">
    <source>
        <dbReference type="EMBL" id="RVW46993.1"/>
    </source>
</evidence>
<dbReference type="Pfam" id="PF13966">
    <property type="entry name" value="zf-RVT"/>
    <property type="match status" value="1"/>
</dbReference>
<proteinExistence type="predicted"/>
<dbReference type="AlphaFoldDB" id="A0A438EGZ6"/>
<protein>
    <submittedName>
        <fullName evidence="2">Putative ribonuclease H protein</fullName>
    </submittedName>
</protein>
<dbReference type="PANTHER" id="PTHR36617:SF15">
    <property type="entry name" value="REVERSE TRANSCRIPTASE ZINC-BINDING DOMAIN-CONTAINING PROTEIN"/>
    <property type="match status" value="1"/>
</dbReference>
<sequence>MPCYFLSLFKIPASVAAKIERMQREFLWSGVGEGKRDHLVNWDVVCKPKSRGGLGFGKISMRNVALLGKWLWRYPREGSALWHQVILSIYGSYSNGWDFVVGDGDRIRFWDDLWWGDQPLGIQYPRLLSVVTDKNAPISSILGYSRPFSWNFNFRQNLTDSEIEDLESLMRSLDRLHISPMVPNKRSWSLSPSGLFTVKSFFLALSQYSESPLVFPTKFVWNSQVPFKVKSFVWLVAHKKVNTNDLLQLRRPHKALSPDIFSKDGLGIPKEHL</sequence>
<dbReference type="PANTHER" id="PTHR36617">
    <property type="entry name" value="PROTEIN, PUTATIVE-RELATED"/>
    <property type="match status" value="1"/>
</dbReference>
<name>A0A438EGZ6_VITVI</name>
<evidence type="ECO:0000313" key="3">
    <source>
        <dbReference type="Proteomes" id="UP000288805"/>
    </source>
</evidence>
<accession>A0A438EGZ6</accession>
<dbReference type="Proteomes" id="UP000288805">
    <property type="component" value="Unassembled WGS sequence"/>
</dbReference>
<reference evidence="2 3" key="1">
    <citation type="journal article" date="2018" name="PLoS Genet.">
        <title>Population sequencing reveals clonal diversity and ancestral inbreeding in the grapevine cultivar Chardonnay.</title>
        <authorList>
            <person name="Roach M.J."/>
            <person name="Johnson D.L."/>
            <person name="Bohlmann J."/>
            <person name="van Vuuren H.J."/>
            <person name="Jones S.J."/>
            <person name="Pretorius I.S."/>
            <person name="Schmidt S.A."/>
            <person name="Borneman A.R."/>
        </authorList>
    </citation>
    <scope>NUCLEOTIDE SEQUENCE [LARGE SCALE GENOMIC DNA]</scope>
    <source>
        <strain evidence="3">cv. Chardonnay</strain>
        <tissue evidence="2">Leaf</tissue>
    </source>
</reference>
<dbReference type="InterPro" id="IPR026960">
    <property type="entry name" value="RVT-Znf"/>
</dbReference>
<dbReference type="EMBL" id="QGNW01001296">
    <property type="protein sequence ID" value="RVW46993.1"/>
    <property type="molecule type" value="Genomic_DNA"/>
</dbReference>
<gene>
    <name evidence="2" type="primary">VvCHDh000004_326</name>
    <name evidence="2" type="ORF">CK203_074422</name>
</gene>
<evidence type="ECO:0000259" key="1">
    <source>
        <dbReference type="Pfam" id="PF13966"/>
    </source>
</evidence>
<feature type="domain" description="Reverse transcriptase zinc-binding" evidence="1">
    <location>
        <begin position="196"/>
        <end position="251"/>
    </location>
</feature>
<comment type="caution">
    <text evidence="2">The sequence shown here is derived from an EMBL/GenBank/DDBJ whole genome shotgun (WGS) entry which is preliminary data.</text>
</comment>